<evidence type="ECO:0000259" key="1">
    <source>
        <dbReference type="Pfam" id="PF15935"/>
    </source>
</evidence>
<feature type="domain" description="Bacterial toxin RNase RnlA/LsoA N-terminal repeated" evidence="1">
    <location>
        <begin position="52"/>
        <end position="132"/>
    </location>
</feature>
<feature type="non-terminal residue" evidence="4">
    <location>
        <position position="1"/>
    </location>
</feature>
<evidence type="ECO:0000313" key="4">
    <source>
        <dbReference type="EMBL" id="KKL68237.1"/>
    </source>
</evidence>
<comment type="caution">
    <text evidence="4">The sequence shown here is derived from an EMBL/GenBank/DDBJ whole genome shotgun (WGS) entry which is preliminary data.</text>
</comment>
<name>A0A0F9GYQ9_9ZZZZ</name>
<accession>A0A0F9GYQ9</accession>
<organism evidence="4">
    <name type="scientific">marine sediment metagenome</name>
    <dbReference type="NCBI Taxonomy" id="412755"/>
    <lineage>
        <taxon>unclassified sequences</taxon>
        <taxon>metagenomes</taxon>
        <taxon>ecological metagenomes</taxon>
    </lineage>
</organism>
<proteinExistence type="predicted"/>
<evidence type="ECO:0000259" key="2">
    <source>
        <dbReference type="Pfam" id="PF19034"/>
    </source>
</evidence>
<dbReference type="Pfam" id="PF19034">
    <property type="entry name" value="RnlA-toxin_DBD"/>
    <property type="match status" value="1"/>
</dbReference>
<dbReference type="InterPro" id="IPR043994">
    <property type="entry name" value="RnlA/LsoA-toxin_DBD"/>
</dbReference>
<dbReference type="Pfam" id="PF19417">
    <property type="entry name" value="RnlA_toxin_N"/>
    <property type="match status" value="1"/>
</dbReference>
<gene>
    <name evidence="4" type="ORF">LCGC14_2127010</name>
</gene>
<dbReference type="Gene3D" id="3.30.160.690">
    <property type="entry name" value="Bacterial toxin RNase RnlA/LsoA, N repeated domain"/>
    <property type="match status" value="1"/>
</dbReference>
<dbReference type="EMBL" id="LAZR01026595">
    <property type="protein sequence ID" value="KKL68237.1"/>
    <property type="molecule type" value="Genomic_DNA"/>
</dbReference>
<feature type="domain" description="Bacterial toxin RNase RnlA/LsoA DBD" evidence="2">
    <location>
        <begin position="151"/>
        <end position="275"/>
    </location>
</feature>
<protein>
    <submittedName>
        <fullName evidence="4">Uncharacterized protein</fullName>
    </submittedName>
</protein>
<dbReference type="AlphaFoldDB" id="A0A0F9GYQ9"/>
<dbReference type="Pfam" id="PF15935">
    <property type="entry name" value="RnlA_toxin"/>
    <property type="match status" value="1"/>
</dbReference>
<dbReference type="Gene3D" id="3.30.310.240">
    <property type="entry name" value="Bacterial toxin RNase RnlA/LsoA, N-terminal domain"/>
    <property type="match status" value="1"/>
</dbReference>
<reference evidence="4" key="1">
    <citation type="journal article" date="2015" name="Nature">
        <title>Complex archaea that bridge the gap between prokaryotes and eukaryotes.</title>
        <authorList>
            <person name="Spang A."/>
            <person name="Saw J.H."/>
            <person name="Jorgensen S.L."/>
            <person name="Zaremba-Niedzwiedzka K."/>
            <person name="Martijn J."/>
            <person name="Lind A.E."/>
            <person name="van Eijk R."/>
            <person name="Schleper C."/>
            <person name="Guy L."/>
            <person name="Ettema T.J."/>
        </authorList>
    </citation>
    <scope>NUCLEOTIDE SEQUENCE</scope>
</reference>
<dbReference type="Gene3D" id="6.10.250.2650">
    <property type="match status" value="1"/>
</dbReference>
<evidence type="ECO:0000259" key="3">
    <source>
        <dbReference type="Pfam" id="PF19417"/>
    </source>
</evidence>
<dbReference type="InterPro" id="IPR045837">
    <property type="entry name" value="RnlA_toxin_N"/>
</dbReference>
<sequence length="310" mass="35950">KKDSKEALVIFYFNRDGTTTIDPNVGPNKEFSNKFCQFIKEECLITNLRHGSISVLDISDNDLKLLFEYIEEIDRANVLDSEERDGFKIYTVKSPYRDVVTLTHYDTKTLLVQGHPLYLFQEIKIFLYGLLPLERVVVTESETYKIDIKVDQIRDELKAYMPTAFGFLEDKIIKILTPSLSLRRLDIELEDYSCFVFPALKGIEGYIRQLLQIKGVTKTIQNLNRLGAIFNEASSGKWILCEWAKSDIPCEDTCFALEGAYNIYRSKRHPYFHVKNQISTTPIIWKKEDADSLVVEVFETIEKTYSHIPK</sequence>
<feature type="domain" description="Bacterial toxin RNase RnlA/LsoA N-terminal" evidence="3">
    <location>
        <begin position="2"/>
        <end position="39"/>
    </location>
</feature>
<dbReference type="InterPro" id="IPR031845">
    <property type="entry name" value="RnlA_toxin_NRD"/>
</dbReference>
<dbReference type="GO" id="GO:0004521">
    <property type="term" value="F:RNA endonuclease activity"/>
    <property type="evidence" value="ECO:0007669"/>
    <property type="project" value="InterPro"/>
</dbReference>